<organism evidence="3 4">
    <name type="scientific">Flavobacterium ardleyense</name>
    <dbReference type="NCBI Taxonomy" id="2038737"/>
    <lineage>
        <taxon>Bacteria</taxon>
        <taxon>Pseudomonadati</taxon>
        <taxon>Bacteroidota</taxon>
        <taxon>Flavobacteriia</taxon>
        <taxon>Flavobacteriales</taxon>
        <taxon>Flavobacteriaceae</taxon>
        <taxon>Flavobacterium</taxon>
    </lineage>
</organism>
<evidence type="ECO:0000259" key="2">
    <source>
        <dbReference type="Pfam" id="PF18160"/>
    </source>
</evidence>
<protein>
    <submittedName>
        <fullName evidence="3">SLATT domain-containing protein</fullName>
    </submittedName>
</protein>
<comment type="caution">
    <text evidence="3">The sequence shown here is derived from an EMBL/GenBank/DDBJ whole genome shotgun (WGS) entry which is preliminary data.</text>
</comment>
<dbReference type="Proteomes" id="UP001597549">
    <property type="component" value="Unassembled WGS sequence"/>
</dbReference>
<reference evidence="4" key="1">
    <citation type="journal article" date="2019" name="Int. J. Syst. Evol. Microbiol.">
        <title>The Global Catalogue of Microorganisms (GCM) 10K type strain sequencing project: providing services to taxonomists for standard genome sequencing and annotation.</title>
        <authorList>
            <consortium name="The Broad Institute Genomics Platform"/>
            <consortium name="The Broad Institute Genome Sequencing Center for Infectious Disease"/>
            <person name="Wu L."/>
            <person name="Ma J."/>
        </authorList>
    </citation>
    <scope>NUCLEOTIDE SEQUENCE [LARGE SCALE GENOMIC DNA]</scope>
    <source>
        <strain evidence="4">KCTC 52644</strain>
    </source>
</reference>
<evidence type="ECO:0000256" key="1">
    <source>
        <dbReference type="SAM" id="Phobius"/>
    </source>
</evidence>
<proteinExistence type="predicted"/>
<accession>A0ABW5Z821</accession>
<keyword evidence="1" id="KW-0472">Membrane</keyword>
<evidence type="ECO:0000313" key="4">
    <source>
        <dbReference type="Proteomes" id="UP001597549"/>
    </source>
</evidence>
<keyword evidence="1" id="KW-0812">Transmembrane</keyword>
<feature type="domain" description="SMODS and SLOG-associating 2TM effector" evidence="2">
    <location>
        <begin position="33"/>
        <end position="225"/>
    </location>
</feature>
<name>A0ABW5Z821_9FLAO</name>
<dbReference type="Pfam" id="PF18160">
    <property type="entry name" value="SLATT_5"/>
    <property type="match status" value="1"/>
</dbReference>
<gene>
    <name evidence="3" type="ORF">ACFSX9_04240</name>
</gene>
<keyword evidence="1" id="KW-1133">Transmembrane helix</keyword>
<evidence type="ECO:0000313" key="3">
    <source>
        <dbReference type="EMBL" id="MFD2907937.1"/>
    </source>
</evidence>
<feature type="transmembrane region" description="Helical" evidence="1">
    <location>
        <begin position="97"/>
        <end position="114"/>
    </location>
</feature>
<feature type="transmembrane region" description="Helical" evidence="1">
    <location>
        <begin position="67"/>
        <end position="85"/>
    </location>
</feature>
<sequence length="231" mass="27247">MINYICNKWKAIKRAKNILKNKNKIPPYLKKNSFEEELNYKLWSTKGARFSASHRNHTLNKLSSKSIGYLSAYLIIIGIVNLYDINLLGIKILNNQVGFISTAFSVLILLFSQLESSENFSLKSERYHNCSLDIAELYTRARFIKNFTINPITKQSELLQISIDYDAILKKYENHLPIDYLQFQLTKPEYFGLNFIKIKWIWLKYYIKVYAIYHILIFGPLLTLFYIAYLK</sequence>
<dbReference type="EMBL" id="JBHUOL010000010">
    <property type="protein sequence ID" value="MFD2907937.1"/>
    <property type="molecule type" value="Genomic_DNA"/>
</dbReference>
<dbReference type="InterPro" id="IPR041115">
    <property type="entry name" value="SLATT_5"/>
</dbReference>
<feature type="transmembrane region" description="Helical" evidence="1">
    <location>
        <begin position="205"/>
        <end position="229"/>
    </location>
</feature>
<keyword evidence="4" id="KW-1185">Reference proteome</keyword>
<dbReference type="NCBIfam" id="NF033631">
    <property type="entry name" value="SLATT_5"/>
    <property type="match status" value="1"/>
</dbReference>
<dbReference type="RefSeq" id="WP_379804816.1">
    <property type="nucleotide sequence ID" value="NZ_JBHUOL010000010.1"/>
</dbReference>